<keyword evidence="3" id="KW-1185">Reference proteome</keyword>
<dbReference type="InterPro" id="IPR026680">
    <property type="entry name" value="CCDC137"/>
</dbReference>
<evidence type="ECO:0008006" key="4">
    <source>
        <dbReference type="Google" id="ProtNLM"/>
    </source>
</evidence>
<name>A0A0C9U232_SPHS4</name>
<feature type="region of interest" description="Disordered" evidence="1">
    <location>
        <begin position="1"/>
        <end position="26"/>
    </location>
</feature>
<organism evidence="2 3">
    <name type="scientific">Sphaerobolus stellatus (strain SS14)</name>
    <dbReference type="NCBI Taxonomy" id="990650"/>
    <lineage>
        <taxon>Eukaryota</taxon>
        <taxon>Fungi</taxon>
        <taxon>Dikarya</taxon>
        <taxon>Basidiomycota</taxon>
        <taxon>Agaricomycotina</taxon>
        <taxon>Agaricomycetes</taxon>
        <taxon>Phallomycetidae</taxon>
        <taxon>Geastrales</taxon>
        <taxon>Sphaerobolaceae</taxon>
        <taxon>Sphaerobolus</taxon>
    </lineage>
</organism>
<dbReference type="GO" id="GO:0005634">
    <property type="term" value="C:nucleus"/>
    <property type="evidence" value="ECO:0007669"/>
    <property type="project" value="TreeGrafter"/>
</dbReference>
<dbReference type="EMBL" id="KN837313">
    <property type="protein sequence ID" value="KIJ28174.1"/>
    <property type="molecule type" value="Genomic_DNA"/>
</dbReference>
<dbReference type="AlphaFoldDB" id="A0A0C9U232"/>
<sequence length="250" mass="27989">MPHKRGKLSARRGERAKIGSDLAPPGAISVASEAIPKNVMRVLQAEEIRKVHNEKRKRQLEEGVPDGEDREPKKRKKEQKGEQKKKPQIKHGESLGAFNRRVEEEMRVELSEAFQTSRTETRKARKTAAKEKAERIAKAQKPKAAPEPSSPPPPKPEPPKQPKHTQQANKMVEFGKATVGKRFNDIVQAPPTFTKLPRGAKKIEAQGGGKSKKADVVSMAQKQMMDIEREKAIKHYRELKESRLAAGKAV</sequence>
<dbReference type="HOGENOM" id="CLU_075896_0_0_1"/>
<feature type="compositionally biased region" description="Basic residues" evidence="1">
    <location>
        <begin position="1"/>
        <end position="10"/>
    </location>
</feature>
<dbReference type="PANTHER" id="PTHR21838:SF2">
    <property type="entry name" value="COILED-COIL DOMAIN-CONTAINING PROTEIN 137"/>
    <property type="match status" value="1"/>
</dbReference>
<protein>
    <recommendedName>
        <fullName evidence="4">Coiled-coil domain-containing protein 137</fullName>
    </recommendedName>
</protein>
<feature type="region of interest" description="Disordered" evidence="1">
    <location>
        <begin position="49"/>
        <end position="170"/>
    </location>
</feature>
<reference evidence="2 3" key="1">
    <citation type="submission" date="2014-06" db="EMBL/GenBank/DDBJ databases">
        <title>Evolutionary Origins and Diversification of the Mycorrhizal Mutualists.</title>
        <authorList>
            <consortium name="DOE Joint Genome Institute"/>
            <consortium name="Mycorrhizal Genomics Consortium"/>
            <person name="Kohler A."/>
            <person name="Kuo A."/>
            <person name="Nagy L.G."/>
            <person name="Floudas D."/>
            <person name="Copeland A."/>
            <person name="Barry K.W."/>
            <person name="Cichocki N."/>
            <person name="Veneault-Fourrey C."/>
            <person name="LaButti K."/>
            <person name="Lindquist E.A."/>
            <person name="Lipzen A."/>
            <person name="Lundell T."/>
            <person name="Morin E."/>
            <person name="Murat C."/>
            <person name="Riley R."/>
            <person name="Ohm R."/>
            <person name="Sun H."/>
            <person name="Tunlid A."/>
            <person name="Henrissat B."/>
            <person name="Grigoriev I.V."/>
            <person name="Hibbett D.S."/>
            <person name="Martin F."/>
        </authorList>
    </citation>
    <scope>NUCLEOTIDE SEQUENCE [LARGE SCALE GENOMIC DNA]</scope>
    <source>
        <strain evidence="2 3">SS14</strain>
    </source>
</reference>
<gene>
    <name evidence="2" type="ORF">M422DRAFT_270578</name>
</gene>
<accession>A0A0C9U232</accession>
<proteinExistence type="predicted"/>
<evidence type="ECO:0000256" key="1">
    <source>
        <dbReference type="SAM" id="MobiDB-lite"/>
    </source>
</evidence>
<dbReference type="Proteomes" id="UP000054279">
    <property type="component" value="Unassembled WGS sequence"/>
</dbReference>
<evidence type="ECO:0000313" key="3">
    <source>
        <dbReference type="Proteomes" id="UP000054279"/>
    </source>
</evidence>
<dbReference type="OrthoDB" id="5876637at2759"/>
<feature type="region of interest" description="Disordered" evidence="1">
    <location>
        <begin position="182"/>
        <end position="218"/>
    </location>
</feature>
<evidence type="ECO:0000313" key="2">
    <source>
        <dbReference type="EMBL" id="KIJ28174.1"/>
    </source>
</evidence>
<feature type="compositionally biased region" description="Basic and acidic residues" evidence="1">
    <location>
        <begin position="128"/>
        <end position="137"/>
    </location>
</feature>
<feature type="compositionally biased region" description="Basic and acidic residues" evidence="1">
    <location>
        <begin position="79"/>
        <end position="93"/>
    </location>
</feature>
<feature type="compositionally biased region" description="Basic and acidic residues" evidence="1">
    <location>
        <begin position="100"/>
        <end position="110"/>
    </location>
</feature>
<dbReference type="PANTHER" id="PTHR21838">
    <property type="entry name" value="COILED-COIL DOMAIN-CONTAINING PROTEIN 137"/>
    <property type="match status" value="1"/>
</dbReference>